<dbReference type="InterPro" id="IPR036410">
    <property type="entry name" value="HSP_DnaJ_Cys-rich_dom_sf"/>
</dbReference>
<dbReference type="PANTHER" id="PTHR43096">
    <property type="entry name" value="DNAJ HOMOLOG 1, MITOCHONDRIAL-RELATED"/>
    <property type="match status" value="1"/>
</dbReference>
<keyword evidence="9" id="KW-1185">Reference proteome</keyword>
<evidence type="ECO:0000256" key="2">
    <source>
        <dbReference type="ARBA" id="ARBA00022737"/>
    </source>
</evidence>
<dbReference type="InterPro" id="IPR008971">
    <property type="entry name" value="HSP40/DnaJ_pept-bd"/>
</dbReference>
<evidence type="ECO:0000256" key="1">
    <source>
        <dbReference type="ARBA" id="ARBA00022723"/>
    </source>
</evidence>
<sequence length="363" mass="40236">MSSNKNKRDYYEVLGIDKSASDADIKRAFRKLAMKWHPDKNKAPEAQEKFKEINEAYMVLSDGDKRAKYDRFGFNGLDFGEGGFSGGGFSSFSDIMDMFFGGMGGMGGFGGRQSGGRRRRQVHGEDIETTVSIDFMEAVFGVKKEIEYSRYEPCGTCDGKGGKNVQKCTTCNGSGQETRTTRSLLGLMQQVVTCSRCNGSGEIVKTPCKVCKGRKVVSKKNKTSIDIPAGVDNDMHLKVQGHGQIPTKDAIPGDLYIRIRVKKDGRFNREGSDLFSDVNISFIEAIKGCETTIETVDGPKKIKIPAGTQPETTMRLRNKGIPDLNTRGKTRGNHFINIKITIPKYSDLSKDQKHLIDNYEKSI</sequence>
<dbReference type="SUPFAM" id="SSF57938">
    <property type="entry name" value="DnaJ/Hsp40 cysteine-rich domain"/>
    <property type="match status" value="1"/>
</dbReference>
<proteinExistence type="inferred from homology"/>
<dbReference type="PANTHER" id="PTHR43096:SF10">
    <property type="entry name" value="CHAPERONE PROTEIN DNAJ A6, CHLOROPLASTIC"/>
    <property type="match status" value="1"/>
</dbReference>
<dbReference type="Pfam" id="PF01556">
    <property type="entry name" value="DnaJ_C"/>
    <property type="match status" value="1"/>
</dbReference>
<evidence type="ECO:0000256" key="5">
    <source>
        <dbReference type="PROSITE-ProRule" id="PRU00546"/>
    </source>
</evidence>
<keyword evidence="2" id="KW-0677">Repeat</keyword>
<dbReference type="SUPFAM" id="SSF49493">
    <property type="entry name" value="HSP40/DnaJ peptide-binding domain"/>
    <property type="match status" value="2"/>
</dbReference>
<protein>
    <submittedName>
        <fullName evidence="8">Chaperone protein DnaJ</fullName>
    </submittedName>
</protein>
<keyword evidence="3 5" id="KW-0863">Zinc-finger</keyword>
<dbReference type="EMBL" id="CP104013">
    <property type="protein sequence ID" value="UYP45095.1"/>
    <property type="molecule type" value="Genomic_DNA"/>
</dbReference>
<dbReference type="CDD" id="cd06257">
    <property type="entry name" value="DnaJ"/>
    <property type="match status" value="1"/>
</dbReference>
<dbReference type="Gene3D" id="2.60.260.20">
    <property type="entry name" value="Urease metallochaperone UreE, N-terminal domain"/>
    <property type="match status" value="2"/>
</dbReference>
<keyword evidence="4 5" id="KW-0862">Zinc</keyword>
<dbReference type="SUPFAM" id="SSF46565">
    <property type="entry name" value="Chaperone J-domain"/>
    <property type="match status" value="1"/>
</dbReference>
<dbReference type="InterPro" id="IPR001305">
    <property type="entry name" value="HSP_DnaJ_Cys-rich_dom"/>
</dbReference>
<reference evidence="8" key="1">
    <citation type="submission" date="2022-09" db="EMBL/GenBank/DDBJ databases">
        <title>Actin cytoskeleton and complex cell architecture in an #Asgard archaeon.</title>
        <authorList>
            <person name="Ponce Toledo R.I."/>
            <person name="Schleper C."/>
            <person name="Rodrigues Oliveira T."/>
            <person name="Wollweber F."/>
            <person name="Xu J."/>
            <person name="Rittmann S."/>
            <person name="Klingl A."/>
            <person name="Pilhofer M."/>
        </authorList>
    </citation>
    <scope>NUCLEOTIDE SEQUENCE</scope>
    <source>
        <strain evidence="8">B-35</strain>
    </source>
</reference>
<dbReference type="Proteomes" id="UP001208689">
    <property type="component" value="Chromosome"/>
</dbReference>
<dbReference type="PROSITE" id="PS51188">
    <property type="entry name" value="ZF_CR"/>
    <property type="match status" value="1"/>
</dbReference>
<evidence type="ECO:0000259" key="7">
    <source>
        <dbReference type="PROSITE" id="PS51188"/>
    </source>
</evidence>
<dbReference type="CDD" id="cd10719">
    <property type="entry name" value="DnaJ_zf"/>
    <property type="match status" value="1"/>
</dbReference>
<evidence type="ECO:0000256" key="3">
    <source>
        <dbReference type="ARBA" id="ARBA00022771"/>
    </source>
</evidence>
<evidence type="ECO:0000259" key="6">
    <source>
        <dbReference type="PROSITE" id="PS50076"/>
    </source>
</evidence>
<dbReference type="InterPro" id="IPR012724">
    <property type="entry name" value="DnaJ"/>
</dbReference>
<dbReference type="InterPro" id="IPR036869">
    <property type="entry name" value="J_dom_sf"/>
</dbReference>
<organism evidence="8 9">
    <name type="scientific">Candidatus Lokiarchaeum ossiferum</name>
    <dbReference type="NCBI Taxonomy" id="2951803"/>
    <lineage>
        <taxon>Archaea</taxon>
        <taxon>Promethearchaeati</taxon>
        <taxon>Promethearchaeota</taxon>
        <taxon>Promethearchaeia</taxon>
        <taxon>Promethearchaeales</taxon>
        <taxon>Promethearchaeaceae</taxon>
        <taxon>Candidatus Lokiarchaeum</taxon>
    </lineage>
</organism>
<evidence type="ECO:0000256" key="4">
    <source>
        <dbReference type="ARBA" id="ARBA00022833"/>
    </source>
</evidence>
<dbReference type="HAMAP" id="MF_01152">
    <property type="entry name" value="DnaJ"/>
    <property type="match status" value="1"/>
</dbReference>
<dbReference type="Gene3D" id="1.10.287.110">
    <property type="entry name" value="DnaJ domain"/>
    <property type="match status" value="1"/>
</dbReference>
<dbReference type="CDD" id="cd10747">
    <property type="entry name" value="DnaJ_C"/>
    <property type="match status" value="1"/>
</dbReference>
<gene>
    <name evidence="8" type="ORF">NEF87_001380</name>
</gene>
<dbReference type="InterPro" id="IPR001623">
    <property type="entry name" value="DnaJ_domain"/>
</dbReference>
<evidence type="ECO:0000313" key="9">
    <source>
        <dbReference type="Proteomes" id="UP001208689"/>
    </source>
</evidence>
<accession>A0ABY6HNV9</accession>
<evidence type="ECO:0000313" key="8">
    <source>
        <dbReference type="EMBL" id="UYP45095.1"/>
    </source>
</evidence>
<dbReference type="Pfam" id="PF00684">
    <property type="entry name" value="DnaJ_CXXCXGXG"/>
    <property type="match status" value="1"/>
</dbReference>
<dbReference type="SMART" id="SM00271">
    <property type="entry name" value="DnaJ"/>
    <property type="match status" value="1"/>
</dbReference>
<keyword evidence="1 5" id="KW-0479">Metal-binding</keyword>
<dbReference type="Gene3D" id="2.10.230.10">
    <property type="entry name" value="Heat shock protein DnaJ, cysteine-rich domain"/>
    <property type="match status" value="1"/>
</dbReference>
<name>A0ABY6HNV9_9ARCH</name>
<dbReference type="PRINTS" id="PR00625">
    <property type="entry name" value="JDOMAIN"/>
</dbReference>
<feature type="zinc finger region" description="CR-type" evidence="5">
    <location>
        <begin position="141"/>
        <end position="220"/>
    </location>
</feature>
<dbReference type="InterPro" id="IPR002939">
    <property type="entry name" value="DnaJ_C"/>
</dbReference>
<dbReference type="PROSITE" id="PS50076">
    <property type="entry name" value="DNAJ_2"/>
    <property type="match status" value="1"/>
</dbReference>
<feature type="domain" description="J" evidence="6">
    <location>
        <begin position="9"/>
        <end position="73"/>
    </location>
</feature>
<dbReference type="Pfam" id="PF00226">
    <property type="entry name" value="DnaJ"/>
    <property type="match status" value="1"/>
</dbReference>
<feature type="domain" description="CR-type" evidence="7">
    <location>
        <begin position="141"/>
        <end position="220"/>
    </location>
</feature>
<dbReference type="NCBIfam" id="TIGR02349">
    <property type="entry name" value="DnaJ_bact"/>
    <property type="match status" value="1"/>
</dbReference>
<dbReference type="NCBIfam" id="NF008035">
    <property type="entry name" value="PRK10767.1"/>
    <property type="match status" value="1"/>
</dbReference>